<sequence length="498" mass="56670">MNIGDLPPELLVKIFSHLSQDDLFTVIDQVCVNWREQLLNEPSLWRKINFPYHVWIDFSKYTKQFTNIASHIQELTIAEHRLQQVLNYGGNIEFSNLKVIHISLDTYDFCNEIVKRCPVVETVGLSIQDALRVDIEKCLKILESITLKGLLIEYRGEREKFNRAMTSFIRQQPALQELTITTEKIFADNVFKDLFKWCPKITKFRCGEDCISNSVFTESEEPLDLTDLSVTGAFDFNDDGLSSATRRSRNLTSLDITGCTNISNEGFRYISENCRSLKNLTFGSKFIDLIPLAIGSESLSVIAAGCQLLESLSVRQCSIDDLGVTRIAQCCRNIKVIDFHFCPMITDVSLFAIADNCVHLDTASFTLADGITIKGVIAPILSCLKLYRLRFGFCKNITHVPDTAEDFAPDEPEQERGVIRRYFEKVNTINRDGVDINLSHLKILQLPCPNITTRTILQLAVLCPDLERLDTGRSRLNFNQEEKEQLMSSCKLLSYEEE</sequence>
<evidence type="ECO:0000259" key="2">
    <source>
        <dbReference type="PROSITE" id="PS50181"/>
    </source>
</evidence>
<dbReference type="Proteomes" id="UP000683360">
    <property type="component" value="Unassembled WGS sequence"/>
</dbReference>
<evidence type="ECO:0000256" key="1">
    <source>
        <dbReference type="ARBA" id="ARBA00022786"/>
    </source>
</evidence>
<dbReference type="InterPro" id="IPR032675">
    <property type="entry name" value="LRR_dom_sf"/>
</dbReference>
<organism evidence="3 4">
    <name type="scientific">Mytilus edulis</name>
    <name type="common">Blue mussel</name>
    <dbReference type="NCBI Taxonomy" id="6550"/>
    <lineage>
        <taxon>Eukaryota</taxon>
        <taxon>Metazoa</taxon>
        <taxon>Spiralia</taxon>
        <taxon>Lophotrochozoa</taxon>
        <taxon>Mollusca</taxon>
        <taxon>Bivalvia</taxon>
        <taxon>Autobranchia</taxon>
        <taxon>Pteriomorphia</taxon>
        <taxon>Mytilida</taxon>
        <taxon>Mytiloidea</taxon>
        <taxon>Mytilidae</taxon>
        <taxon>Mytilinae</taxon>
        <taxon>Mytilus</taxon>
    </lineage>
</organism>
<feature type="domain" description="F-box" evidence="2">
    <location>
        <begin position="1"/>
        <end position="48"/>
    </location>
</feature>
<evidence type="ECO:0000313" key="3">
    <source>
        <dbReference type="EMBL" id="CAG2248361.1"/>
    </source>
</evidence>
<dbReference type="InterPro" id="IPR001611">
    <property type="entry name" value="Leu-rich_rpt"/>
</dbReference>
<proteinExistence type="predicted"/>
<evidence type="ECO:0000313" key="4">
    <source>
        <dbReference type="Proteomes" id="UP000683360"/>
    </source>
</evidence>
<name>A0A8S3V3M2_MYTED</name>
<dbReference type="SMART" id="SM00367">
    <property type="entry name" value="LRR_CC"/>
    <property type="match status" value="4"/>
</dbReference>
<keyword evidence="1" id="KW-0833">Ubl conjugation pathway</keyword>
<dbReference type="PANTHER" id="PTHR13318">
    <property type="entry name" value="PARTNER OF PAIRED, ISOFORM B-RELATED"/>
    <property type="match status" value="1"/>
</dbReference>
<dbReference type="InterPro" id="IPR036047">
    <property type="entry name" value="F-box-like_dom_sf"/>
</dbReference>
<accession>A0A8S3V3M2</accession>
<dbReference type="SUPFAM" id="SSF52047">
    <property type="entry name" value="RNI-like"/>
    <property type="match status" value="1"/>
</dbReference>
<dbReference type="OrthoDB" id="10257471at2759"/>
<reference evidence="3" key="1">
    <citation type="submission" date="2021-03" db="EMBL/GenBank/DDBJ databases">
        <authorList>
            <person name="Bekaert M."/>
        </authorList>
    </citation>
    <scope>NUCLEOTIDE SEQUENCE</scope>
</reference>
<dbReference type="GO" id="GO:0019005">
    <property type="term" value="C:SCF ubiquitin ligase complex"/>
    <property type="evidence" value="ECO:0007669"/>
    <property type="project" value="TreeGrafter"/>
</dbReference>
<dbReference type="InterPro" id="IPR001810">
    <property type="entry name" value="F-box_dom"/>
</dbReference>
<dbReference type="PANTHER" id="PTHR13318:SF190">
    <property type="entry name" value="PARTNER OF PAIRED, ISOFORM B"/>
    <property type="match status" value="1"/>
</dbReference>
<dbReference type="Gene3D" id="3.80.10.10">
    <property type="entry name" value="Ribonuclease Inhibitor"/>
    <property type="match status" value="1"/>
</dbReference>
<dbReference type="SUPFAM" id="SSF81383">
    <property type="entry name" value="F-box domain"/>
    <property type="match status" value="1"/>
</dbReference>
<dbReference type="EMBL" id="CAJPWZ010002934">
    <property type="protein sequence ID" value="CAG2248361.1"/>
    <property type="molecule type" value="Genomic_DNA"/>
</dbReference>
<dbReference type="AlphaFoldDB" id="A0A8S3V3M2"/>
<dbReference type="Pfam" id="PF13516">
    <property type="entry name" value="LRR_6"/>
    <property type="match status" value="1"/>
</dbReference>
<protein>
    <submittedName>
        <fullName evidence="3">FBXL2_20</fullName>
    </submittedName>
</protein>
<dbReference type="Gene3D" id="1.20.1280.50">
    <property type="match status" value="1"/>
</dbReference>
<keyword evidence="4" id="KW-1185">Reference proteome</keyword>
<dbReference type="PROSITE" id="PS50181">
    <property type="entry name" value="FBOX"/>
    <property type="match status" value="1"/>
</dbReference>
<dbReference type="InterPro" id="IPR006553">
    <property type="entry name" value="Leu-rich_rpt_Cys-con_subtyp"/>
</dbReference>
<comment type="caution">
    <text evidence="3">The sequence shown here is derived from an EMBL/GenBank/DDBJ whole genome shotgun (WGS) entry which is preliminary data.</text>
</comment>
<dbReference type="GO" id="GO:0031146">
    <property type="term" value="P:SCF-dependent proteasomal ubiquitin-dependent protein catabolic process"/>
    <property type="evidence" value="ECO:0007669"/>
    <property type="project" value="TreeGrafter"/>
</dbReference>
<dbReference type="Pfam" id="PF12937">
    <property type="entry name" value="F-box-like"/>
    <property type="match status" value="1"/>
</dbReference>
<gene>
    <name evidence="3" type="ORF">MEDL_60230</name>
</gene>